<evidence type="ECO:0000313" key="2">
    <source>
        <dbReference type="Proteomes" id="UP000427769"/>
    </source>
</evidence>
<evidence type="ECO:0000313" key="1">
    <source>
        <dbReference type="EMBL" id="BBO75158.1"/>
    </source>
</evidence>
<keyword evidence="2" id="KW-1185">Reference proteome</keyword>
<proteinExistence type="predicted"/>
<reference evidence="1 2" key="1">
    <citation type="submission" date="2019-11" db="EMBL/GenBank/DDBJ databases">
        <title>Comparative genomics of hydrocarbon-degrading Desulfosarcina strains.</title>
        <authorList>
            <person name="Watanabe M."/>
            <person name="Kojima H."/>
            <person name="Fukui M."/>
        </authorList>
    </citation>
    <scope>NUCLEOTIDE SEQUENCE [LARGE SCALE GENOMIC DNA]</scope>
    <source>
        <strain evidence="1 2">PP31</strain>
    </source>
</reference>
<organism evidence="1 2">
    <name type="scientific">Desulfosarcina widdelii</name>
    <dbReference type="NCBI Taxonomy" id="947919"/>
    <lineage>
        <taxon>Bacteria</taxon>
        <taxon>Pseudomonadati</taxon>
        <taxon>Thermodesulfobacteriota</taxon>
        <taxon>Desulfobacteria</taxon>
        <taxon>Desulfobacterales</taxon>
        <taxon>Desulfosarcinaceae</taxon>
        <taxon>Desulfosarcina</taxon>
    </lineage>
</organism>
<sequence length="101" mass="11048">MQGKMLPSLPVSQPPWPAAVNSRINTHPQTILKRAIGRFIGHLVDVRVIDVPAKGQPVRGQLTVSVEWFGFDNEKLPGAVSVRIANAQNVINCWKDTTLPG</sequence>
<dbReference type="KEGG" id="dwd:DSCW_25750"/>
<gene>
    <name evidence="1" type="ORF">DSCW_25750</name>
</gene>
<protein>
    <submittedName>
        <fullName evidence="1">Uncharacterized protein</fullName>
    </submittedName>
</protein>
<name>A0A5K7Z2I6_9BACT</name>
<dbReference type="AlphaFoldDB" id="A0A5K7Z2I6"/>
<dbReference type="EMBL" id="AP021875">
    <property type="protein sequence ID" value="BBO75158.1"/>
    <property type="molecule type" value="Genomic_DNA"/>
</dbReference>
<accession>A0A5K7Z2I6</accession>
<dbReference type="Proteomes" id="UP000427769">
    <property type="component" value="Chromosome"/>
</dbReference>